<keyword evidence="10" id="KW-0472">Membrane</keyword>
<keyword evidence="10" id="KW-1133">Transmembrane helix</keyword>
<evidence type="ECO:0000256" key="7">
    <source>
        <dbReference type="ARBA" id="ARBA00047899"/>
    </source>
</evidence>
<keyword evidence="13" id="KW-1185">Reference proteome</keyword>
<keyword evidence="3" id="KW-0808">Transferase</keyword>
<evidence type="ECO:0000256" key="1">
    <source>
        <dbReference type="ARBA" id="ARBA00012513"/>
    </source>
</evidence>
<evidence type="ECO:0000256" key="5">
    <source>
        <dbReference type="ARBA" id="ARBA00022777"/>
    </source>
</evidence>
<gene>
    <name evidence="12" type="ORF">CC86DRAFT_372921</name>
</gene>
<evidence type="ECO:0000256" key="4">
    <source>
        <dbReference type="ARBA" id="ARBA00022741"/>
    </source>
</evidence>
<dbReference type="Gene3D" id="3.30.200.20">
    <property type="entry name" value="Phosphorylase Kinase, domain 1"/>
    <property type="match status" value="1"/>
</dbReference>
<evidence type="ECO:0000313" key="13">
    <source>
        <dbReference type="Proteomes" id="UP000799424"/>
    </source>
</evidence>
<keyword evidence="4" id="KW-0547">Nucleotide-binding</keyword>
<dbReference type="Gene3D" id="1.10.510.10">
    <property type="entry name" value="Transferase(Phosphotransferase) domain 1"/>
    <property type="match status" value="1"/>
</dbReference>
<feature type="region of interest" description="Disordered" evidence="9">
    <location>
        <begin position="575"/>
        <end position="607"/>
    </location>
</feature>
<dbReference type="GO" id="GO:0005634">
    <property type="term" value="C:nucleus"/>
    <property type="evidence" value="ECO:0007669"/>
    <property type="project" value="TreeGrafter"/>
</dbReference>
<dbReference type="InterPro" id="IPR050660">
    <property type="entry name" value="NEK_Ser/Thr_kinase"/>
</dbReference>
<evidence type="ECO:0000256" key="8">
    <source>
        <dbReference type="ARBA" id="ARBA00048679"/>
    </source>
</evidence>
<evidence type="ECO:0000256" key="3">
    <source>
        <dbReference type="ARBA" id="ARBA00022679"/>
    </source>
</evidence>
<reference evidence="12" key="1">
    <citation type="journal article" date="2020" name="Stud. Mycol.">
        <title>101 Dothideomycetes genomes: a test case for predicting lifestyles and emergence of pathogens.</title>
        <authorList>
            <person name="Haridas S."/>
            <person name="Albert R."/>
            <person name="Binder M."/>
            <person name="Bloem J."/>
            <person name="Labutti K."/>
            <person name="Salamov A."/>
            <person name="Andreopoulos B."/>
            <person name="Baker S."/>
            <person name="Barry K."/>
            <person name="Bills G."/>
            <person name="Bluhm B."/>
            <person name="Cannon C."/>
            <person name="Castanera R."/>
            <person name="Culley D."/>
            <person name="Daum C."/>
            <person name="Ezra D."/>
            <person name="Gonzalez J."/>
            <person name="Henrissat B."/>
            <person name="Kuo A."/>
            <person name="Liang C."/>
            <person name="Lipzen A."/>
            <person name="Lutzoni F."/>
            <person name="Magnuson J."/>
            <person name="Mondo S."/>
            <person name="Nolan M."/>
            <person name="Ohm R."/>
            <person name="Pangilinan J."/>
            <person name="Park H.-J."/>
            <person name="Ramirez L."/>
            <person name="Alfaro M."/>
            <person name="Sun H."/>
            <person name="Tritt A."/>
            <person name="Yoshinaga Y."/>
            <person name="Zwiers L.-H."/>
            <person name="Turgeon B."/>
            <person name="Goodwin S."/>
            <person name="Spatafora J."/>
            <person name="Crous P."/>
            <person name="Grigoriev I."/>
        </authorList>
    </citation>
    <scope>NUCLEOTIDE SEQUENCE</scope>
    <source>
        <strain evidence="12">CBS 113818</strain>
    </source>
</reference>
<feature type="transmembrane region" description="Helical" evidence="10">
    <location>
        <begin position="747"/>
        <end position="764"/>
    </location>
</feature>
<dbReference type="CDD" id="cd00180">
    <property type="entry name" value="PKc"/>
    <property type="match status" value="1"/>
</dbReference>
<feature type="transmembrane region" description="Helical" evidence="10">
    <location>
        <begin position="714"/>
        <end position="740"/>
    </location>
</feature>
<dbReference type="SMART" id="SM00220">
    <property type="entry name" value="S_TKc"/>
    <property type="match status" value="1"/>
</dbReference>
<keyword evidence="10" id="KW-0812">Transmembrane</keyword>
<comment type="catalytic activity">
    <reaction evidence="7">
        <text>L-threonyl-[protein] + ATP = O-phospho-L-threonyl-[protein] + ADP + H(+)</text>
        <dbReference type="Rhea" id="RHEA:46608"/>
        <dbReference type="Rhea" id="RHEA-COMP:11060"/>
        <dbReference type="Rhea" id="RHEA-COMP:11605"/>
        <dbReference type="ChEBI" id="CHEBI:15378"/>
        <dbReference type="ChEBI" id="CHEBI:30013"/>
        <dbReference type="ChEBI" id="CHEBI:30616"/>
        <dbReference type="ChEBI" id="CHEBI:61977"/>
        <dbReference type="ChEBI" id="CHEBI:456216"/>
        <dbReference type="EC" id="2.7.11.1"/>
    </reaction>
</comment>
<name>A0A6A6ZMR3_9PLEO</name>
<evidence type="ECO:0000256" key="2">
    <source>
        <dbReference type="ARBA" id="ARBA00022527"/>
    </source>
</evidence>
<dbReference type="InterPro" id="IPR011009">
    <property type="entry name" value="Kinase-like_dom_sf"/>
</dbReference>
<dbReference type="Proteomes" id="UP000799424">
    <property type="component" value="Unassembled WGS sequence"/>
</dbReference>
<dbReference type="SUPFAM" id="SSF56112">
    <property type="entry name" value="Protein kinase-like (PK-like)"/>
    <property type="match status" value="1"/>
</dbReference>
<accession>A0A6A6ZMR3</accession>
<dbReference type="InterPro" id="IPR000719">
    <property type="entry name" value="Prot_kinase_dom"/>
</dbReference>
<dbReference type="OrthoDB" id="4062651at2759"/>
<dbReference type="PANTHER" id="PTHR43671">
    <property type="entry name" value="SERINE/THREONINE-PROTEIN KINASE NEK"/>
    <property type="match status" value="1"/>
</dbReference>
<dbReference type="PROSITE" id="PS50011">
    <property type="entry name" value="PROTEIN_KINASE_DOM"/>
    <property type="match status" value="1"/>
</dbReference>
<evidence type="ECO:0000259" key="11">
    <source>
        <dbReference type="PROSITE" id="PS50011"/>
    </source>
</evidence>
<evidence type="ECO:0000313" key="12">
    <source>
        <dbReference type="EMBL" id="KAF2822391.1"/>
    </source>
</evidence>
<sequence length="765" mass="86425">MSLASVQITAIEAQLSSYFDASQPRDKFEDSDINEIARLLALSGNIARECPRIYIVLRTVGHLEQLDKLLSKGFADEWFPIREARGLPSFLDTRIVNSILQTQNLVETAALHFEHGEHLTLGGGPDHPDLFQIGNRLGSGQYGQVDKIVSRVSFKEYALKRIRRRAAFGNQSMLAITEFRSEKEIMKTFDHEHIVRYIGSYTDSRFLGLVMSPVADCDLTTYMHETCTDTSKRPTMKTFFGCLASALYYLHAETIKHRDIKPGNILIHGSKVLITDFGLSRDFLDTTSGPTAHTPRYAPPEVAAHGKRNYTGDIWSLGCVFLEIAAALHGHSDAWIRDYFKKHYTKSDHYHANLKATEQLLDEWEDAWDRVEKRPLSWIRCMLQAERTSRPSAARVLELTTSEVEPDFSATSFCGICCCSTDDHTDSVGSPVEDTHTGLIRQGEIADDTSESRPTSGRSGIMPTNNNAITSPEEVQHIKTKPETESQGAPPNARMQSMPEIAGPSSAISTSGRVFGVQLSTSQQYACTHINNSEENPSVNLQGKLPIVVAQCGAADSEQKLNQKEEIELHRSSVRNPDVDADISPSKVVAKQTGTENESQPAPQVTSAEPHAAIRRMFLAILDTLISSTFWRRVWDLVVASADWKLRRNIYEAWRMRISNDLRFVSFWRAVKQEYRGTDLERYWRWVVDMSEAAPFREWWAVRKTMLPFTGYSWLELLVFAVLLYCNVPRFITPLIIFLINLNNRPAWAQLYLCVVLGLYGWSLY</sequence>
<dbReference type="Pfam" id="PF00069">
    <property type="entry name" value="Pkinase"/>
    <property type="match status" value="1"/>
</dbReference>
<dbReference type="PANTHER" id="PTHR43671:SF98">
    <property type="entry name" value="SERINE_THREONINE-PROTEIN KINASE NEK11"/>
    <property type="match status" value="1"/>
</dbReference>
<dbReference type="EMBL" id="MU006234">
    <property type="protein sequence ID" value="KAF2822391.1"/>
    <property type="molecule type" value="Genomic_DNA"/>
</dbReference>
<keyword evidence="6" id="KW-0067">ATP-binding</keyword>
<comment type="catalytic activity">
    <reaction evidence="8">
        <text>L-seryl-[protein] + ATP = O-phospho-L-seryl-[protein] + ADP + H(+)</text>
        <dbReference type="Rhea" id="RHEA:17989"/>
        <dbReference type="Rhea" id="RHEA-COMP:9863"/>
        <dbReference type="Rhea" id="RHEA-COMP:11604"/>
        <dbReference type="ChEBI" id="CHEBI:15378"/>
        <dbReference type="ChEBI" id="CHEBI:29999"/>
        <dbReference type="ChEBI" id="CHEBI:30616"/>
        <dbReference type="ChEBI" id="CHEBI:83421"/>
        <dbReference type="ChEBI" id="CHEBI:456216"/>
        <dbReference type="EC" id="2.7.11.1"/>
    </reaction>
</comment>
<feature type="compositionally biased region" description="Basic and acidic residues" evidence="9">
    <location>
        <begin position="474"/>
        <end position="484"/>
    </location>
</feature>
<dbReference type="GO" id="GO:0004674">
    <property type="term" value="F:protein serine/threonine kinase activity"/>
    <property type="evidence" value="ECO:0007669"/>
    <property type="project" value="UniProtKB-KW"/>
</dbReference>
<evidence type="ECO:0000256" key="9">
    <source>
        <dbReference type="SAM" id="MobiDB-lite"/>
    </source>
</evidence>
<feature type="compositionally biased region" description="Polar residues" evidence="9">
    <location>
        <begin position="452"/>
        <end position="470"/>
    </location>
</feature>
<feature type="domain" description="Protein kinase" evidence="11">
    <location>
        <begin position="131"/>
        <end position="408"/>
    </location>
</feature>
<keyword evidence="2" id="KW-0723">Serine/threonine-protein kinase</keyword>
<protein>
    <recommendedName>
        <fullName evidence="1">non-specific serine/threonine protein kinase</fullName>
        <ecNumber evidence="1">2.7.11.1</ecNumber>
    </recommendedName>
</protein>
<dbReference type="GO" id="GO:0005524">
    <property type="term" value="F:ATP binding"/>
    <property type="evidence" value="ECO:0007669"/>
    <property type="project" value="UniProtKB-KW"/>
</dbReference>
<keyword evidence="5 12" id="KW-0418">Kinase</keyword>
<dbReference type="PROSITE" id="PS00108">
    <property type="entry name" value="PROTEIN_KINASE_ST"/>
    <property type="match status" value="1"/>
</dbReference>
<dbReference type="EC" id="2.7.11.1" evidence="1"/>
<feature type="compositionally biased region" description="Polar residues" evidence="9">
    <location>
        <begin position="592"/>
        <end position="607"/>
    </location>
</feature>
<organism evidence="12 13">
    <name type="scientific">Ophiobolus disseminans</name>
    <dbReference type="NCBI Taxonomy" id="1469910"/>
    <lineage>
        <taxon>Eukaryota</taxon>
        <taxon>Fungi</taxon>
        <taxon>Dikarya</taxon>
        <taxon>Ascomycota</taxon>
        <taxon>Pezizomycotina</taxon>
        <taxon>Dothideomycetes</taxon>
        <taxon>Pleosporomycetidae</taxon>
        <taxon>Pleosporales</taxon>
        <taxon>Pleosporineae</taxon>
        <taxon>Phaeosphaeriaceae</taxon>
        <taxon>Ophiobolus</taxon>
    </lineage>
</organism>
<dbReference type="InterPro" id="IPR008271">
    <property type="entry name" value="Ser/Thr_kinase_AS"/>
</dbReference>
<dbReference type="AlphaFoldDB" id="A0A6A6ZMR3"/>
<evidence type="ECO:0000256" key="6">
    <source>
        <dbReference type="ARBA" id="ARBA00022840"/>
    </source>
</evidence>
<proteinExistence type="predicted"/>
<evidence type="ECO:0000256" key="10">
    <source>
        <dbReference type="SAM" id="Phobius"/>
    </source>
</evidence>
<feature type="region of interest" description="Disordered" evidence="9">
    <location>
        <begin position="440"/>
        <end position="507"/>
    </location>
</feature>